<keyword evidence="3" id="KW-1185">Reference proteome</keyword>
<accession>A0A498BXG2</accession>
<dbReference type="Proteomes" id="UP000273158">
    <property type="component" value="Unassembled WGS sequence"/>
</dbReference>
<organism evidence="2 3">
    <name type="scientific">Microbacterium telephonicum</name>
    <dbReference type="NCBI Taxonomy" id="1714841"/>
    <lineage>
        <taxon>Bacteria</taxon>
        <taxon>Bacillati</taxon>
        <taxon>Actinomycetota</taxon>
        <taxon>Actinomycetes</taxon>
        <taxon>Micrococcales</taxon>
        <taxon>Microbacteriaceae</taxon>
        <taxon>Microbacterium</taxon>
    </lineage>
</organism>
<feature type="transmembrane region" description="Helical" evidence="1">
    <location>
        <begin position="25"/>
        <end position="43"/>
    </location>
</feature>
<keyword evidence="1" id="KW-0472">Membrane</keyword>
<proteinExistence type="predicted"/>
<dbReference type="AlphaFoldDB" id="A0A498BXG2"/>
<reference evidence="2 3" key="1">
    <citation type="journal article" date="2015" name="Stand. Genomic Sci.">
        <title>Genomic Encyclopedia of Bacterial and Archaeal Type Strains, Phase III: the genomes of soil and plant-associated and newly described type strains.</title>
        <authorList>
            <person name="Whitman W.B."/>
            <person name="Woyke T."/>
            <person name="Klenk H.P."/>
            <person name="Zhou Y."/>
            <person name="Lilburn T.G."/>
            <person name="Beck B.J."/>
            <person name="De Vos P."/>
            <person name="Vandamme P."/>
            <person name="Eisen J.A."/>
            <person name="Garrity G."/>
            <person name="Hugenholtz P."/>
            <person name="Kyrpides N.C."/>
        </authorList>
    </citation>
    <scope>NUCLEOTIDE SEQUENCE [LARGE SCALE GENOMIC DNA]</scope>
    <source>
        <strain evidence="2 3">S2T63</strain>
    </source>
</reference>
<dbReference type="EMBL" id="RCDB01000003">
    <property type="protein sequence ID" value="RLK47607.1"/>
    <property type="molecule type" value="Genomic_DNA"/>
</dbReference>
<comment type="caution">
    <text evidence="2">The sequence shown here is derived from an EMBL/GenBank/DDBJ whole genome shotgun (WGS) entry which is preliminary data.</text>
</comment>
<evidence type="ECO:0000313" key="2">
    <source>
        <dbReference type="EMBL" id="RLK47607.1"/>
    </source>
</evidence>
<dbReference type="RefSeq" id="WP_121059920.1">
    <property type="nucleotide sequence ID" value="NZ_RCDB01000003.1"/>
</dbReference>
<name>A0A498BXG2_9MICO</name>
<keyword evidence="1" id="KW-0812">Transmembrane</keyword>
<gene>
    <name evidence="2" type="ORF">C7474_2199</name>
</gene>
<keyword evidence="1" id="KW-1133">Transmembrane helix</keyword>
<feature type="transmembrane region" description="Helical" evidence="1">
    <location>
        <begin position="49"/>
        <end position="72"/>
    </location>
</feature>
<evidence type="ECO:0000313" key="3">
    <source>
        <dbReference type="Proteomes" id="UP000273158"/>
    </source>
</evidence>
<protein>
    <submittedName>
        <fullName evidence="2">Uncharacterized protein</fullName>
    </submittedName>
</protein>
<evidence type="ECO:0000256" key="1">
    <source>
        <dbReference type="SAM" id="Phobius"/>
    </source>
</evidence>
<dbReference type="OrthoDB" id="5133479at2"/>
<sequence>MNDKLIPADAQLAAKRGFIRTTAQAYGTSLAGGITSTAVLAVVTGEVPLVATAVTWGVALVSPLIAGAASYFSILARGIPGDYAPEA</sequence>